<feature type="compositionally biased region" description="Polar residues" evidence="1">
    <location>
        <begin position="275"/>
        <end position="290"/>
    </location>
</feature>
<sequence length="344" mass="37441">MPFVTNVYNKAKDLAPKVKDKAVRISSSLSEFISGALPAYSKYDLGDVCSSSNSGFWYMTPTDCELFSAMSSIDANNPQAKFTSAKDKLKTCVSKTGLLGVPTPFWDLKFAGWCLPSPVVTGLEYFMGALVWEGSAFDGTRAAIPSVQTLRTAVSEIKSLVADFASDSGIGLMELGRDVLRAREGREEGREEDVSSRSGPAAPNTNWGLGWTLAIETDLAARHSGYQLCSNFGHPLPAASGGQQQQPVLPESRPAILANLKVPQLRQEVPLQPLQHRSISTRPTQPSQTDSLSKRLWTSRRRWSSLESSGFPWPQACPSPLASIPAQLCPVSSASRFRWRLAMI</sequence>
<gene>
    <name evidence="2" type="ORF">EVOR1521_LOCUS19717</name>
</gene>
<feature type="compositionally biased region" description="Basic and acidic residues" evidence="1">
    <location>
        <begin position="183"/>
        <end position="195"/>
    </location>
</feature>
<proteinExistence type="predicted"/>
<feature type="region of interest" description="Disordered" evidence="1">
    <location>
        <begin position="183"/>
        <end position="202"/>
    </location>
</feature>
<feature type="region of interest" description="Disordered" evidence="1">
    <location>
        <begin position="272"/>
        <end position="294"/>
    </location>
</feature>
<dbReference type="Proteomes" id="UP001178507">
    <property type="component" value="Unassembled WGS sequence"/>
</dbReference>
<protein>
    <submittedName>
        <fullName evidence="2">Uncharacterized protein</fullName>
    </submittedName>
</protein>
<reference evidence="2" key="1">
    <citation type="submission" date="2023-08" db="EMBL/GenBank/DDBJ databases">
        <authorList>
            <person name="Chen Y."/>
            <person name="Shah S."/>
            <person name="Dougan E. K."/>
            <person name="Thang M."/>
            <person name="Chan C."/>
        </authorList>
    </citation>
    <scope>NUCLEOTIDE SEQUENCE</scope>
</reference>
<name>A0AA36IYK3_9DINO</name>
<evidence type="ECO:0000313" key="2">
    <source>
        <dbReference type="EMBL" id="CAJ1395251.1"/>
    </source>
</evidence>
<evidence type="ECO:0000313" key="3">
    <source>
        <dbReference type="Proteomes" id="UP001178507"/>
    </source>
</evidence>
<organism evidence="2 3">
    <name type="scientific">Effrenium voratum</name>
    <dbReference type="NCBI Taxonomy" id="2562239"/>
    <lineage>
        <taxon>Eukaryota</taxon>
        <taxon>Sar</taxon>
        <taxon>Alveolata</taxon>
        <taxon>Dinophyceae</taxon>
        <taxon>Suessiales</taxon>
        <taxon>Symbiodiniaceae</taxon>
        <taxon>Effrenium</taxon>
    </lineage>
</organism>
<dbReference type="EMBL" id="CAUJNA010003103">
    <property type="protein sequence ID" value="CAJ1395251.1"/>
    <property type="molecule type" value="Genomic_DNA"/>
</dbReference>
<evidence type="ECO:0000256" key="1">
    <source>
        <dbReference type="SAM" id="MobiDB-lite"/>
    </source>
</evidence>
<comment type="caution">
    <text evidence="2">The sequence shown here is derived from an EMBL/GenBank/DDBJ whole genome shotgun (WGS) entry which is preliminary data.</text>
</comment>
<dbReference type="AlphaFoldDB" id="A0AA36IYK3"/>
<accession>A0AA36IYK3</accession>
<keyword evidence="3" id="KW-1185">Reference proteome</keyword>